<protein>
    <submittedName>
        <fullName evidence="1">Uncharacterized protein</fullName>
    </submittedName>
</protein>
<sequence>MCLICGTNLNIYIDNGAPVCVDCGFFLFIDQYKDEADLKLINDKVEDWLRQNDYVEYNDFEETDEE</sequence>
<reference evidence="1" key="1">
    <citation type="journal article" date="2020" name="Nature">
        <title>Giant virus diversity and host interactions through global metagenomics.</title>
        <authorList>
            <person name="Schulz F."/>
            <person name="Roux S."/>
            <person name="Paez-Espino D."/>
            <person name="Jungbluth S."/>
            <person name="Walsh D.A."/>
            <person name="Denef V.J."/>
            <person name="McMahon K.D."/>
            <person name="Konstantinidis K.T."/>
            <person name="Eloe-Fadrosh E.A."/>
            <person name="Kyrpides N.C."/>
            <person name="Woyke T."/>
        </authorList>
    </citation>
    <scope>NUCLEOTIDE SEQUENCE</scope>
    <source>
        <strain evidence="1">GVMAG-M-3300023179-92</strain>
    </source>
</reference>
<proteinExistence type="predicted"/>
<organism evidence="1">
    <name type="scientific">viral metagenome</name>
    <dbReference type="NCBI Taxonomy" id="1070528"/>
    <lineage>
        <taxon>unclassified sequences</taxon>
        <taxon>metagenomes</taxon>
        <taxon>organismal metagenomes</taxon>
    </lineage>
</organism>
<dbReference type="EMBL" id="MN739936">
    <property type="protein sequence ID" value="QHT78725.1"/>
    <property type="molecule type" value="Genomic_DNA"/>
</dbReference>
<accession>A0A6C0HEZ3</accession>
<name>A0A6C0HEZ3_9ZZZZ</name>
<evidence type="ECO:0000313" key="1">
    <source>
        <dbReference type="EMBL" id="QHT78725.1"/>
    </source>
</evidence>
<dbReference type="AlphaFoldDB" id="A0A6C0HEZ3"/>